<evidence type="ECO:0000259" key="3">
    <source>
        <dbReference type="PROSITE" id="PS50240"/>
    </source>
</evidence>
<dbReference type="EMBL" id="JAUSVK010000001">
    <property type="protein sequence ID" value="MDQ0396022.1"/>
    <property type="molecule type" value="Genomic_DNA"/>
</dbReference>
<dbReference type="PANTHER" id="PTHR24260">
    <property type="match status" value="1"/>
</dbReference>
<sequence>MTAFLAAITCLDGVAWAITGGVACSDPNGLRRHVVRIVSSDGTVCSGTIVGSRKIVTAAHCFTSTDASRYQIMVLDHNFTEHWVRVSSIRVHPQFNRRGLERQTQLNDIAVVNAAAALPGDMAVAPVASGSVQGEVTAVGFGTGFRGRDLRQVELQAGSRQMSPTGSQILTSIDGGACSGDSGGPIFRKNGKGFVLVGVISWTSGACGAMTAVTPVGRYRGFIGG</sequence>
<dbReference type="PROSITE" id="PS50240">
    <property type="entry name" value="TRYPSIN_DOM"/>
    <property type="match status" value="1"/>
</dbReference>
<protein>
    <submittedName>
        <fullName evidence="4">Secreted trypsin-like serine protease</fullName>
    </submittedName>
</protein>
<organism evidence="4 5">
    <name type="scientific">Labrys monachus</name>
    <dbReference type="NCBI Taxonomy" id="217067"/>
    <lineage>
        <taxon>Bacteria</taxon>
        <taxon>Pseudomonadati</taxon>
        <taxon>Pseudomonadota</taxon>
        <taxon>Alphaproteobacteria</taxon>
        <taxon>Hyphomicrobiales</taxon>
        <taxon>Xanthobacteraceae</taxon>
        <taxon>Labrys</taxon>
    </lineage>
</organism>
<keyword evidence="2" id="KW-0645">Protease</keyword>
<keyword evidence="2" id="KW-0720">Serine protease</keyword>
<dbReference type="SMART" id="SM00020">
    <property type="entry name" value="Tryp_SPc"/>
    <property type="match status" value="1"/>
</dbReference>
<dbReference type="InterPro" id="IPR009003">
    <property type="entry name" value="Peptidase_S1_PA"/>
</dbReference>
<dbReference type="PROSITE" id="PS00134">
    <property type="entry name" value="TRYPSIN_HIS"/>
    <property type="match status" value="1"/>
</dbReference>
<dbReference type="PROSITE" id="PS00135">
    <property type="entry name" value="TRYPSIN_SER"/>
    <property type="match status" value="1"/>
</dbReference>
<dbReference type="PRINTS" id="PR00722">
    <property type="entry name" value="CHYMOTRYPSIN"/>
</dbReference>
<evidence type="ECO:0000313" key="5">
    <source>
        <dbReference type="Proteomes" id="UP001237448"/>
    </source>
</evidence>
<dbReference type="Proteomes" id="UP001237448">
    <property type="component" value="Unassembled WGS sequence"/>
</dbReference>
<dbReference type="InterPro" id="IPR001254">
    <property type="entry name" value="Trypsin_dom"/>
</dbReference>
<dbReference type="InterPro" id="IPR051333">
    <property type="entry name" value="CLIP_Serine_Protease"/>
</dbReference>
<name>A0ABU0FN37_9HYPH</name>
<keyword evidence="5" id="KW-1185">Reference proteome</keyword>
<evidence type="ECO:0000256" key="2">
    <source>
        <dbReference type="RuleBase" id="RU363034"/>
    </source>
</evidence>
<reference evidence="4 5" key="1">
    <citation type="submission" date="2023-07" db="EMBL/GenBank/DDBJ databases">
        <title>Genomic Encyclopedia of Type Strains, Phase IV (KMG-IV): sequencing the most valuable type-strain genomes for metagenomic binning, comparative biology and taxonomic classification.</title>
        <authorList>
            <person name="Goeker M."/>
        </authorList>
    </citation>
    <scope>NUCLEOTIDE SEQUENCE [LARGE SCALE GENOMIC DNA]</scope>
    <source>
        <strain evidence="4 5">DSM 5896</strain>
    </source>
</reference>
<dbReference type="Pfam" id="PF00089">
    <property type="entry name" value="Trypsin"/>
    <property type="match status" value="1"/>
</dbReference>
<comment type="caution">
    <text evidence="4">The sequence shown here is derived from an EMBL/GenBank/DDBJ whole genome shotgun (WGS) entry which is preliminary data.</text>
</comment>
<gene>
    <name evidence="4" type="ORF">J3R73_005814</name>
</gene>
<dbReference type="Gene3D" id="2.40.10.10">
    <property type="entry name" value="Trypsin-like serine proteases"/>
    <property type="match status" value="1"/>
</dbReference>
<accession>A0ABU0FN37</accession>
<keyword evidence="2" id="KW-0378">Hydrolase</keyword>
<keyword evidence="1" id="KW-1015">Disulfide bond</keyword>
<evidence type="ECO:0000256" key="1">
    <source>
        <dbReference type="ARBA" id="ARBA00023157"/>
    </source>
</evidence>
<evidence type="ECO:0000313" key="4">
    <source>
        <dbReference type="EMBL" id="MDQ0396022.1"/>
    </source>
</evidence>
<proteinExistence type="predicted"/>
<dbReference type="InterPro" id="IPR043504">
    <property type="entry name" value="Peptidase_S1_PA_chymotrypsin"/>
</dbReference>
<dbReference type="InterPro" id="IPR018114">
    <property type="entry name" value="TRYPSIN_HIS"/>
</dbReference>
<dbReference type="InterPro" id="IPR033116">
    <property type="entry name" value="TRYPSIN_SER"/>
</dbReference>
<dbReference type="PANTHER" id="PTHR24260:SF136">
    <property type="entry name" value="GH08193P-RELATED"/>
    <property type="match status" value="1"/>
</dbReference>
<feature type="domain" description="Peptidase S1" evidence="3">
    <location>
        <begin position="18"/>
        <end position="225"/>
    </location>
</feature>
<dbReference type="SUPFAM" id="SSF50494">
    <property type="entry name" value="Trypsin-like serine proteases"/>
    <property type="match status" value="1"/>
</dbReference>
<dbReference type="InterPro" id="IPR001314">
    <property type="entry name" value="Peptidase_S1A"/>
</dbReference>